<dbReference type="AlphaFoldDB" id="A0A1N7Q6B3"/>
<organism evidence="1 2">
    <name type="scientific">Roseivivax lentus</name>
    <dbReference type="NCBI Taxonomy" id="633194"/>
    <lineage>
        <taxon>Bacteria</taxon>
        <taxon>Pseudomonadati</taxon>
        <taxon>Pseudomonadota</taxon>
        <taxon>Alphaproteobacteria</taxon>
        <taxon>Rhodobacterales</taxon>
        <taxon>Roseobacteraceae</taxon>
        <taxon>Roseivivax</taxon>
    </lineage>
</organism>
<name>A0A1N7Q6B3_9RHOB</name>
<dbReference type="Proteomes" id="UP000186684">
    <property type="component" value="Unassembled WGS sequence"/>
</dbReference>
<evidence type="ECO:0000313" key="2">
    <source>
        <dbReference type="Proteomes" id="UP000186684"/>
    </source>
</evidence>
<protein>
    <submittedName>
        <fullName evidence="1">Transcriptional Coactivator p15 (PC4)</fullName>
    </submittedName>
</protein>
<gene>
    <name evidence="1" type="ORF">SAMN05421759_1303</name>
</gene>
<dbReference type="EMBL" id="FTOQ01000030">
    <property type="protein sequence ID" value="SIT18394.1"/>
    <property type="molecule type" value="Genomic_DNA"/>
</dbReference>
<reference evidence="2" key="1">
    <citation type="submission" date="2017-01" db="EMBL/GenBank/DDBJ databases">
        <authorList>
            <person name="Varghese N."/>
            <person name="Submissions S."/>
        </authorList>
    </citation>
    <scope>NUCLEOTIDE SEQUENCE [LARGE SCALE GENOMIC DNA]</scope>
    <source>
        <strain evidence="2">DSM 29430</strain>
    </source>
</reference>
<dbReference type="InterPro" id="IPR009044">
    <property type="entry name" value="ssDNA-bd_transcriptional_reg"/>
</dbReference>
<dbReference type="SUPFAM" id="SSF54447">
    <property type="entry name" value="ssDNA-binding transcriptional regulator domain"/>
    <property type="match status" value="1"/>
</dbReference>
<dbReference type="RefSeq" id="WP_143526314.1">
    <property type="nucleotide sequence ID" value="NZ_FTOQ01000030.1"/>
</dbReference>
<dbReference type="GO" id="GO:0003677">
    <property type="term" value="F:DNA binding"/>
    <property type="evidence" value="ECO:0007669"/>
    <property type="project" value="InterPro"/>
</dbReference>
<keyword evidence="2" id="KW-1185">Reference proteome</keyword>
<proteinExistence type="predicted"/>
<dbReference type="Gene3D" id="2.30.31.10">
    <property type="entry name" value="Transcriptional Coactivator Pc4, Chain A"/>
    <property type="match status" value="1"/>
</dbReference>
<accession>A0A1N7Q6B3</accession>
<sequence>MVIAEMKKNSRGKLVVIRELFKGHDVVGVRAFIDPGNDEMLPCEEGIAIRAILFPELTDVLDEALWLGGSDAD</sequence>
<dbReference type="GO" id="GO:0006355">
    <property type="term" value="P:regulation of DNA-templated transcription"/>
    <property type="evidence" value="ECO:0007669"/>
    <property type="project" value="InterPro"/>
</dbReference>
<dbReference type="OrthoDB" id="47316at2"/>
<evidence type="ECO:0000313" key="1">
    <source>
        <dbReference type="EMBL" id="SIT18394.1"/>
    </source>
</evidence>
<dbReference type="STRING" id="633194.SAMN05421759_1303"/>